<dbReference type="STRING" id="536979.SAMN04488055_3821"/>
<accession>A0A1N6JB98</accession>
<name>A0A1N6JB98_9BACT</name>
<protein>
    <recommendedName>
        <fullName evidence="3">RiboL-PSP-HEPN domain-containing protein</fullName>
    </recommendedName>
</protein>
<proteinExistence type="predicted"/>
<organism evidence="1 2">
    <name type="scientific">Chitinophaga niabensis</name>
    <dbReference type="NCBI Taxonomy" id="536979"/>
    <lineage>
        <taxon>Bacteria</taxon>
        <taxon>Pseudomonadati</taxon>
        <taxon>Bacteroidota</taxon>
        <taxon>Chitinophagia</taxon>
        <taxon>Chitinophagales</taxon>
        <taxon>Chitinophagaceae</taxon>
        <taxon>Chitinophaga</taxon>
    </lineage>
</organism>
<reference evidence="1 2" key="1">
    <citation type="submission" date="2016-11" db="EMBL/GenBank/DDBJ databases">
        <authorList>
            <person name="Jaros S."/>
            <person name="Januszkiewicz K."/>
            <person name="Wedrychowicz H."/>
        </authorList>
    </citation>
    <scope>NUCLEOTIDE SEQUENCE [LARGE SCALE GENOMIC DNA]</scope>
    <source>
        <strain evidence="1 2">DSM 24787</strain>
    </source>
</reference>
<evidence type="ECO:0000313" key="1">
    <source>
        <dbReference type="EMBL" id="SIO41517.1"/>
    </source>
</evidence>
<gene>
    <name evidence="1" type="ORF">SAMN04488055_3821</name>
</gene>
<dbReference type="Proteomes" id="UP000185003">
    <property type="component" value="Unassembled WGS sequence"/>
</dbReference>
<dbReference type="OrthoDB" id="8367156at2"/>
<evidence type="ECO:0008006" key="3">
    <source>
        <dbReference type="Google" id="ProtNLM"/>
    </source>
</evidence>
<keyword evidence="2" id="KW-1185">Reference proteome</keyword>
<sequence>MTDVNNFLLTENITVGQTKQWIKNKNEQSKENLIKLINHRFYNRYVKHLKKIDSGFLKMAISCLMIETMESFVQGKKNTKGKGVGLKMFKDFFKRESKLFPNFDSIAVDFYSNIRCGILHQAETTNAWRILRKDSLLDKKNKTVNATKFVLALNKSLGNYIKDLERNDFNSRIWKNAIVKLEDICENCKVSY</sequence>
<dbReference type="EMBL" id="FSRA01000002">
    <property type="protein sequence ID" value="SIO41517.1"/>
    <property type="molecule type" value="Genomic_DNA"/>
</dbReference>
<dbReference type="RefSeq" id="WP_084185704.1">
    <property type="nucleotide sequence ID" value="NZ_FSRA01000002.1"/>
</dbReference>
<dbReference type="AlphaFoldDB" id="A0A1N6JB98"/>
<evidence type="ECO:0000313" key="2">
    <source>
        <dbReference type="Proteomes" id="UP000185003"/>
    </source>
</evidence>